<keyword evidence="2" id="KW-0732">Signal</keyword>
<reference evidence="3 4" key="1">
    <citation type="journal article" date="2014" name="PLoS Genet.">
        <title>Hidden diversity in honey bee gut symbionts detected by single-cell genomics.</title>
        <authorList>
            <person name="Engel P."/>
            <person name="Stepanauskas R."/>
            <person name="Moran N."/>
        </authorList>
    </citation>
    <scope>NUCLEOTIDE SEQUENCE [LARGE SCALE GENOMIC DNA]</scope>
    <source>
        <strain evidence="3 4">SCGC AB-598-J21</strain>
    </source>
</reference>
<gene>
    <name evidence="3" type="ORF">SASC598J21_016980</name>
</gene>
<dbReference type="Proteomes" id="UP000027644">
    <property type="component" value="Unassembled WGS sequence"/>
</dbReference>
<evidence type="ECO:0000313" key="4">
    <source>
        <dbReference type="Proteomes" id="UP000027644"/>
    </source>
</evidence>
<evidence type="ECO:0000256" key="2">
    <source>
        <dbReference type="SAM" id="SignalP"/>
    </source>
</evidence>
<evidence type="ECO:0000256" key="1">
    <source>
        <dbReference type="SAM" id="MobiDB-lite"/>
    </source>
</evidence>
<feature type="chain" id="PRO_5001700475" description="DUF680 domain-containing protein" evidence="2">
    <location>
        <begin position="24"/>
        <end position="68"/>
    </location>
</feature>
<dbReference type="AlphaFoldDB" id="A0A074V9K2"/>
<feature type="signal peptide" evidence="2">
    <location>
        <begin position="1"/>
        <end position="23"/>
    </location>
</feature>
<evidence type="ECO:0000313" key="3">
    <source>
        <dbReference type="EMBL" id="KEQ00552.1"/>
    </source>
</evidence>
<proteinExistence type="predicted"/>
<dbReference type="EMBL" id="AVQL01000449">
    <property type="protein sequence ID" value="KEQ00552.1"/>
    <property type="molecule type" value="Genomic_DNA"/>
</dbReference>
<evidence type="ECO:0008006" key="5">
    <source>
        <dbReference type="Google" id="ProtNLM"/>
    </source>
</evidence>
<protein>
    <recommendedName>
        <fullName evidence="5">DUF680 domain-containing protein</fullName>
    </recommendedName>
</protein>
<feature type="region of interest" description="Disordered" evidence="1">
    <location>
        <begin position="38"/>
        <end position="68"/>
    </location>
</feature>
<accession>A0A074V9K2</accession>
<name>A0A074V9K2_9NEIS</name>
<sequence>MKKLVSSALLAASLAMTAGFAMANSNNDDTDVRHFSESTAQNGQNTHVSDSTPENTPFRTVNTYAGNH</sequence>
<organism evidence="3 4">
    <name type="scientific">Snodgrassella alvi SCGC AB-598-J21</name>
    <dbReference type="NCBI Taxonomy" id="1385367"/>
    <lineage>
        <taxon>Bacteria</taxon>
        <taxon>Pseudomonadati</taxon>
        <taxon>Pseudomonadota</taxon>
        <taxon>Betaproteobacteria</taxon>
        <taxon>Neisseriales</taxon>
        <taxon>Neisseriaceae</taxon>
        <taxon>Snodgrassella</taxon>
    </lineage>
</organism>
<comment type="caution">
    <text evidence="3">The sequence shown here is derived from an EMBL/GenBank/DDBJ whole genome shotgun (WGS) entry which is preliminary data.</text>
</comment>